<evidence type="ECO:0000259" key="2">
    <source>
        <dbReference type="PROSITE" id="PS50404"/>
    </source>
</evidence>
<sequence length="623" mass="69145">MAPKEIILYDIPRREMDKGSWSPNTLKARLALAFKGLPYKTVWIEYPDIAGLCEKIGAKSTGTKEDGTPAYTLPVIQDPNTNAVVADSYAIAEYLDANYATARALFPAGTEGFHAAFFTAFTAPYGAVAQTYPTFVAHVPELLNPSSAEYFIRTRTARLGKLEDLCPRGPTRNAQLERSRAAFEVVAGWYAKAGKDKLYLMGDTPTWADIVIAAYMLGVKRIFGPDSDEWKQISSWHGGRWAKLVDALDRPDEIPKKRFEKFDLLIRTIFGELLHPATAVRIDAIERARYSLLRVATAVCSMQSSSACLDGLRASEKSEPPPEPHSRRWPFIKPYGGADTALPDRASVPRLSWVWGYRSSMLLNESVRLGGLNYGQMFHYYNTFRADARMMKILVMMVGLILSATLLRRVLRYIRSGIMSSPSVQAMDAPGTCVGKHKATLILCSHRFSAGDTVGGPWYQLQYKHNLLSDLQPSSPFYATIRWRFISSTVILTSADISITVGMYYVLRSTRERAIGTSRSLINTLITYAVVTGLLAMLIQIIYIIAALQLVAFPGTFLFQGIYFVLGKGKSYSPVNSREALRTRVAKLSPGNTSASTTDGICLDTMISPAEATYMSYDSRYRA</sequence>
<accession>A0A5C3NA88</accession>
<keyword evidence="1" id="KW-0472">Membrane</keyword>
<keyword evidence="1" id="KW-0812">Transmembrane</keyword>
<dbReference type="SUPFAM" id="SSF47616">
    <property type="entry name" value="GST C-terminal domain-like"/>
    <property type="match status" value="1"/>
</dbReference>
<dbReference type="Pfam" id="PF13409">
    <property type="entry name" value="GST_N_2"/>
    <property type="match status" value="1"/>
</dbReference>
<keyword evidence="1" id="KW-1133">Transmembrane helix</keyword>
<dbReference type="InterPro" id="IPR004045">
    <property type="entry name" value="Glutathione_S-Trfase_N"/>
</dbReference>
<keyword evidence="4" id="KW-1185">Reference proteome</keyword>
<dbReference type="AlphaFoldDB" id="A0A5C3NA88"/>
<dbReference type="InterPro" id="IPR036282">
    <property type="entry name" value="Glutathione-S-Trfase_C_sf"/>
</dbReference>
<proteinExistence type="predicted"/>
<dbReference type="InterPro" id="IPR045339">
    <property type="entry name" value="DUF6534"/>
</dbReference>
<dbReference type="Gene3D" id="3.40.30.10">
    <property type="entry name" value="Glutaredoxin"/>
    <property type="match status" value="1"/>
</dbReference>
<dbReference type="EMBL" id="ML213506">
    <property type="protein sequence ID" value="TFK54273.1"/>
    <property type="molecule type" value="Genomic_DNA"/>
</dbReference>
<dbReference type="Gene3D" id="1.20.1050.10">
    <property type="match status" value="1"/>
</dbReference>
<organism evidence="3 4">
    <name type="scientific">Heliocybe sulcata</name>
    <dbReference type="NCBI Taxonomy" id="5364"/>
    <lineage>
        <taxon>Eukaryota</taxon>
        <taxon>Fungi</taxon>
        <taxon>Dikarya</taxon>
        <taxon>Basidiomycota</taxon>
        <taxon>Agaricomycotina</taxon>
        <taxon>Agaricomycetes</taxon>
        <taxon>Gloeophyllales</taxon>
        <taxon>Gloeophyllaceae</taxon>
        <taxon>Heliocybe</taxon>
    </lineage>
</organism>
<name>A0A5C3NA88_9AGAM</name>
<feature type="domain" description="GST N-terminal" evidence="2">
    <location>
        <begin position="12"/>
        <end position="103"/>
    </location>
</feature>
<feature type="transmembrane region" description="Helical" evidence="1">
    <location>
        <begin position="519"/>
        <end position="539"/>
    </location>
</feature>
<evidence type="ECO:0000313" key="4">
    <source>
        <dbReference type="Proteomes" id="UP000305948"/>
    </source>
</evidence>
<dbReference type="SUPFAM" id="SSF52833">
    <property type="entry name" value="Thioredoxin-like"/>
    <property type="match status" value="1"/>
</dbReference>
<feature type="transmembrane region" description="Helical" evidence="1">
    <location>
        <begin position="485"/>
        <end position="507"/>
    </location>
</feature>
<dbReference type="InterPro" id="IPR036249">
    <property type="entry name" value="Thioredoxin-like_sf"/>
</dbReference>
<dbReference type="Pfam" id="PF20152">
    <property type="entry name" value="DUF6534"/>
    <property type="match status" value="1"/>
</dbReference>
<protein>
    <recommendedName>
        <fullName evidence="2">GST N-terminal domain-containing protein</fullName>
    </recommendedName>
</protein>
<dbReference type="Pfam" id="PF22041">
    <property type="entry name" value="GST_C_7"/>
    <property type="match status" value="1"/>
</dbReference>
<dbReference type="OrthoDB" id="4951845at2759"/>
<gene>
    <name evidence="3" type="ORF">OE88DRAFT_1642844</name>
</gene>
<dbReference type="Proteomes" id="UP000305948">
    <property type="component" value="Unassembled WGS sequence"/>
</dbReference>
<evidence type="ECO:0000256" key="1">
    <source>
        <dbReference type="SAM" id="Phobius"/>
    </source>
</evidence>
<dbReference type="InterPro" id="IPR054416">
    <property type="entry name" value="GST_UstS-like_C"/>
</dbReference>
<dbReference type="PROSITE" id="PS50404">
    <property type="entry name" value="GST_NTER"/>
    <property type="match status" value="1"/>
</dbReference>
<evidence type="ECO:0000313" key="3">
    <source>
        <dbReference type="EMBL" id="TFK54273.1"/>
    </source>
</evidence>
<reference evidence="3 4" key="1">
    <citation type="journal article" date="2019" name="Nat. Ecol. Evol.">
        <title>Megaphylogeny resolves global patterns of mushroom evolution.</title>
        <authorList>
            <person name="Varga T."/>
            <person name="Krizsan K."/>
            <person name="Foldi C."/>
            <person name="Dima B."/>
            <person name="Sanchez-Garcia M."/>
            <person name="Sanchez-Ramirez S."/>
            <person name="Szollosi G.J."/>
            <person name="Szarkandi J.G."/>
            <person name="Papp V."/>
            <person name="Albert L."/>
            <person name="Andreopoulos W."/>
            <person name="Angelini C."/>
            <person name="Antonin V."/>
            <person name="Barry K.W."/>
            <person name="Bougher N.L."/>
            <person name="Buchanan P."/>
            <person name="Buyck B."/>
            <person name="Bense V."/>
            <person name="Catcheside P."/>
            <person name="Chovatia M."/>
            <person name="Cooper J."/>
            <person name="Damon W."/>
            <person name="Desjardin D."/>
            <person name="Finy P."/>
            <person name="Geml J."/>
            <person name="Haridas S."/>
            <person name="Hughes K."/>
            <person name="Justo A."/>
            <person name="Karasinski D."/>
            <person name="Kautmanova I."/>
            <person name="Kiss B."/>
            <person name="Kocsube S."/>
            <person name="Kotiranta H."/>
            <person name="LaButti K.M."/>
            <person name="Lechner B.E."/>
            <person name="Liimatainen K."/>
            <person name="Lipzen A."/>
            <person name="Lukacs Z."/>
            <person name="Mihaltcheva S."/>
            <person name="Morgado L.N."/>
            <person name="Niskanen T."/>
            <person name="Noordeloos M.E."/>
            <person name="Ohm R.A."/>
            <person name="Ortiz-Santana B."/>
            <person name="Ovrebo C."/>
            <person name="Racz N."/>
            <person name="Riley R."/>
            <person name="Savchenko A."/>
            <person name="Shiryaev A."/>
            <person name="Soop K."/>
            <person name="Spirin V."/>
            <person name="Szebenyi C."/>
            <person name="Tomsovsky M."/>
            <person name="Tulloss R.E."/>
            <person name="Uehling J."/>
            <person name="Grigoriev I.V."/>
            <person name="Vagvolgyi C."/>
            <person name="Papp T."/>
            <person name="Martin F.M."/>
            <person name="Miettinen O."/>
            <person name="Hibbett D.S."/>
            <person name="Nagy L.G."/>
        </authorList>
    </citation>
    <scope>NUCLEOTIDE SEQUENCE [LARGE SCALE GENOMIC DNA]</scope>
    <source>
        <strain evidence="3 4">OMC1185</strain>
    </source>
</reference>
<dbReference type="STRING" id="5364.A0A5C3NA88"/>
<feature type="transmembrane region" description="Helical" evidence="1">
    <location>
        <begin position="545"/>
        <end position="566"/>
    </location>
</feature>